<feature type="DNA-binding region" description="H-T-H motif" evidence="4">
    <location>
        <begin position="27"/>
        <end position="46"/>
    </location>
</feature>
<reference evidence="6 7" key="1">
    <citation type="submission" date="2021-06" db="EMBL/GenBank/DDBJ databases">
        <authorList>
            <person name="Criscuolo A."/>
        </authorList>
    </citation>
    <scope>NUCLEOTIDE SEQUENCE [LARGE SCALE GENOMIC DNA]</scope>
    <source>
        <strain evidence="7">CIP 111802</strain>
    </source>
</reference>
<protein>
    <submittedName>
        <fullName evidence="6">HTH-type transcriptional regulator MtrR</fullName>
    </submittedName>
</protein>
<keyword evidence="2 4" id="KW-0238">DNA-binding</keyword>
<dbReference type="PANTHER" id="PTHR47506:SF6">
    <property type="entry name" value="HTH-TYPE TRANSCRIPTIONAL REPRESSOR NEMR"/>
    <property type="match status" value="1"/>
</dbReference>
<dbReference type="Pfam" id="PF17937">
    <property type="entry name" value="TetR_C_28"/>
    <property type="match status" value="1"/>
</dbReference>
<gene>
    <name evidence="6" type="primary">mtrR</name>
    <name evidence="6" type="ORF">PAECIP111802_00215</name>
</gene>
<comment type="caution">
    <text evidence="6">The sequence shown here is derived from an EMBL/GenBank/DDBJ whole genome shotgun (WGS) entry which is preliminary data.</text>
</comment>
<keyword evidence="1" id="KW-0805">Transcription regulation</keyword>
<evidence type="ECO:0000256" key="3">
    <source>
        <dbReference type="ARBA" id="ARBA00023163"/>
    </source>
</evidence>
<name>A0ABM8VAA5_9BACL</name>
<dbReference type="PROSITE" id="PS50977">
    <property type="entry name" value="HTH_TETR_2"/>
    <property type="match status" value="1"/>
</dbReference>
<evidence type="ECO:0000256" key="1">
    <source>
        <dbReference type="ARBA" id="ARBA00023015"/>
    </source>
</evidence>
<organism evidence="6 7">
    <name type="scientific">Paenibacillus allorhizosphaerae</name>
    <dbReference type="NCBI Taxonomy" id="2849866"/>
    <lineage>
        <taxon>Bacteria</taxon>
        <taxon>Bacillati</taxon>
        <taxon>Bacillota</taxon>
        <taxon>Bacilli</taxon>
        <taxon>Bacillales</taxon>
        <taxon>Paenibacillaceae</taxon>
        <taxon>Paenibacillus</taxon>
    </lineage>
</organism>
<evidence type="ECO:0000259" key="5">
    <source>
        <dbReference type="PROSITE" id="PS50977"/>
    </source>
</evidence>
<sequence>MNINSKYDRVLTAASDIVKERGVEKLTLEAVAKEAGVSKGGLLYHFPNKEALLEGLVQYLTSDFASDVQQRVDNATADNGKWSRAYIEQTIEDIKEERGISAALIVALFANPDLLSNLQEQYAVWQKNFENDGMDPVNSTIVRLVADGIWFSEVFGLGKLDVELREKVVRKLINMTK</sequence>
<evidence type="ECO:0000256" key="2">
    <source>
        <dbReference type="ARBA" id="ARBA00023125"/>
    </source>
</evidence>
<dbReference type="Proteomes" id="UP000730618">
    <property type="component" value="Unassembled WGS sequence"/>
</dbReference>
<feature type="domain" description="HTH tetR-type" evidence="5">
    <location>
        <begin position="4"/>
        <end position="64"/>
    </location>
</feature>
<dbReference type="InterPro" id="IPR041479">
    <property type="entry name" value="TetR_CgmR_C"/>
</dbReference>
<proteinExistence type="predicted"/>
<keyword evidence="7" id="KW-1185">Reference proteome</keyword>
<keyword evidence="3" id="KW-0804">Transcription</keyword>
<evidence type="ECO:0000256" key="4">
    <source>
        <dbReference type="PROSITE-ProRule" id="PRU00335"/>
    </source>
</evidence>
<dbReference type="Pfam" id="PF00440">
    <property type="entry name" value="TetR_N"/>
    <property type="match status" value="1"/>
</dbReference>
<evidence type="ECO:0000313" key="6">
    <source>
        <dbReference type="EMBL" id="CAG7615818.1"/>
    </source>
</evidence>
<accession>A0ABM8VAA5</accession>
<dbReference type="InterPro" id="IPR001647">
    <property type="entry name" value="HTH_TetR"/>
</dbReference>
<evidence type="ECO:0000313" key="7">
    <source>
        <dbReference type="Proteomes" id="UP000730618"/>
    </source>
</evidence>
<dbReference type="EMBL" id="CAJVCE010000001">
    <property type="protein sequence ID" value="CAG7615818.1"/>
    <property type="molecule type" value="Genomic_DNA"/>
</dbReference>
<dbReference type="PANTHER" id="PTHR47506">
    <property type="entry name" value="TRANSCRIPTIONAL REGULATORY PROTEIN"/>
    <property type="match status" value="1"/>
</dbReference>
<dbReference type="RefSeq" id="WP_218096597.1">
    <property type="nucleotide sequence ID" value="NZ_CAJVCE010000001.1"/>
</dbReference>